<name>K6YP66_9ALTE</name>
<protein>
    <recommendedName>
        <fullName evidence="4">Membrane transport protein MMPL domain-containing protein</fullName>
    </recommendedName>
</protein>
<dbReference type="SUPFAM" id="SSF82866">
    <property type="entry name" value="Multidrug efflux transporter AcrB transmembrane domain"/>
    <property type="match status" value="2"/>
</dbReference>
<comment type="caution">
    <text evidence="2">The sequence shown here is derived from an EMBL/GenBank/DDBJ whole genome shotgun (WGS) entry which is preliminary data.</text>
</comment>
<feature type="transmembrane region" description="Helical" evidence="1">
    <location>
        <begin position="299"/>
        <end position="319"/>
    </location>
</feature>
<evidence type="ECO:0000313" key="2">
    <source>
        <dbReference type="EMBL" id="GAC13135.1"/>
    </source>
</evidence>
<evidence type="ECO:0008006" key="4">
    <source>
        <dbReference type="Google" id="ProtNLM"/>
    </source>
</evidence>
<dbReference type="InterPro" id="IPR050545">
    <property type="entry name" value="Mycobact_MmpL"/>
</dbReference>
<feature type="transmembrane region" description="Helical" evidence="1">
    <location>
        <begin position="602"/>
        <end position="621"/>
    </location>
</feature>
<feature type="transmembrane region" description="Helical" evidence="1">
    <location>
        <begin position="380"/>
        <end position="400"/>
    </location>
</feature>
<feature type="transmembrane region" description="Helical" evidence="1">
    <location>
        <begin position="214"/>
        <end position="233"/>
    </location>
</feature>
<dbReference type="PANTHER" id="PTHR33406:SF13">
    <property type="entry name" value="MEMBRANE PROTEIN YDFJ"/>
    <property type="match status" value="1"/>
</dbReference>
<dbReference type="EMBL" id="BAEN01000015">
    <property type="protein sequence ID" value="GAC13135.1"/>
    <property type="molecule type" value="Genomic_DNA"/>
</dbReference>
<feature type="transmembrane region" description="Helical" evidence="1">
    <location>
        <begin position="652"/>
        <end position="673"/>
    </location>
</feature>
<evidence type="ECO:0000313" key="3">
    <source>
        <dbReference type="Proteomes" id="UP000006334"/>
    </source>
</evidence>
<dbReference type="eggNOG" id="COG4258">
    <property type="taxonomic scope" value="Bacteria"/>
</dbReference>
<dbReference type="AlphaFoldDB" id="K6YP66"/>
<dbReference type="Proteomes" id="UP000006334">
    <property type="component" value="Unassembled WGS sequence"/>
</dbReference>
<feature type="transmembrane region" description="Helical" evidence="1">
    <location>
        <begin position="267"/>
        <end position="287"/>
    </location>
</feature>
<dbReference type="PANTHER" id="PTHR33406">
    <property type="entry name" value="MEMBRANE PROTEIN MJ1562-RELATED"/>
    <property type="match status" value="1"/>
</dbReference>
<keyword evidence="3" id="KW-1185">Reference proteome</keyword>
<dbReference type="GO" id="GO:0005886">
    <property type="term" value="C:plasma membrane"/>
    <property type="evidence" value="ECO:0007669"/>
    <property type="project" value="TreeGrafter"/>
</dbReference>
<dbReference type="Gene3D" id="1.20.1640.10">
    <property type="entry name" value="Multidrug efflux transporter AcrB transmembrane domain"/>
    <property type="match status" value="2"/>
</dbReference>
<feature type="transmembrane region" description="Helical" evidence="1">
    <location>
        <begin position="680"/>
        <end position="701"/>
    </location>
</feature>
<feature type="transmembrane region" description="Helical" evidence="1">
    <location>
        <begin position="628"/>
        <end position="646"/>
    </location>
</feature>
<keyword evidence="1" id="KW-0472">Membrane</keyword>
<feature type="transmembrane region" description="Helical" evidence="1">
    <location>
        <begin position="331"/>
        <end position="353"/>
    </location>
</feature>
<reference evidence="2 3" key="1">
    <citation type="journal article" date="2017" name="Antonie Van Leeuwenhoek">
        <title>Rhizobium rhizosphaerae sp. nov., a novel species isolated from rice rhizosphere.</title>
        <authorList>
            <person name="Zhao J.J."/>
            <person name="Zhang J."/>
            <person name="Zhang R.J."/>
            <person name="Zhang C.W."/>
            <person name="Yin H.Q."/>
            <person name="Zhang X.X."/>
        </authorList>
    </citation>
    <scope>NUCLEOTIDE SEQUENCE [LARGE SCALE GENOMIC DNA]</scope>
    <source>
        <strain evidence="2 3">E3</strain>
    </source>
</reference>
<organism evidence="2 3">
    <name type="scientific">Aliiglaciecola lipolytica E3</name>
    <dbReference type="NCBI Taxonomy" id="1127673"/>
    <lineage>
        <taxon>Bacteria</taxon>
        <taxon>Pseudomonadati</taxon>
        <taxon>Pseudomonadota</taxon>
        <taxon>Gammaproteobacteria</taxon>
        <taxon>Alteromonadales</taxon>
        <taxon>Alteromonadaceae</taxon>
        <taxon>Aliiglaciecola</taxon>
    </lineage>
</organism>
<proteinExistence type="predicted"/>
<keyword evidence="1" id="KW-0812">Transmembrane</keyword>
<gene>
    <name evidence="2" type="ORF">GLIP_0489</name>
</gene>
<feature type="transmembrane region" description="Helical" evidence="1">
    <location>
        <begin position="240"/>
        <end position="261"/>
    </location>
</feature>
<keyword evidence="1" id="KW-1133">Transmembrane helix</keyword>
<sequence length="732" mass="81189">MSLLPESKQQPLAQQAIEQTTARFSKRLLILVSGENESVIKTELETLAAEFAALEPVAEVRWRIQGNQLQTFYNEMFPYRFVLLDEQSRNKLIAENYQTFEKRALANLFSPVSAGKIELVDDPFGFYTQLSQRQTTDINVQISEAFLKVKNADTPTYLMLITLNKEPYSLAVQKIIIAALSDQKERLKKLNLTVQSSGMILHAAAGAEQAKSEISSIGIGSFVGIIVLLLIVFRRIKPLALILLPVTIGCITAVAVTLLIFGQVHLITLAFGAGLVGVSIDYALHYVCERQQTSAVSVLAKIFPGLILGLLSSVLAYAVQAFAPFPGLQQMALFSVVGLVASWLTVVLIYPLLTRNDANRTLPLAQSLFRLRNKIPAFRFRALSGVLLIALGATAIITILNGTSQDDIRLLQTSPDSLLQQERSIQTLLGTSSSTQFILVKCDNLEACLNKEQRLFPNLTELRNLNIIPDFQALSSHLPSNSRQGENYQLVQQLYDAKLADLYGKLKLDSVKLQSSLDAFSDAKNNLLSSHTWLSMQSSEAWRDLLVSQEINNSATIIRFSGHLNNEAKAAIGNLLSEDSDLVFIDQVSNISDLMKNYRMQVSQLIFLAYAIVFVILFWRYRLQVWRVILPPLMASLITLASITLINGGMNMFHLLALILVLGIGLDMGIFMTESAESQYTWLAVSMSTFTSLLAFGLLAWSQTPVLHHFGLTVLIGLSLVWVLTPMMRKTI</sequence>
<feature type="transmembrane region" description="Helical" evidence="1">
    <location>
        <begin position="707"/>
        <end position="725"/>
    </location>
</feature>
<dbReference type="STRING" id="1127673.GLIP_0489"/>
<accession>K6YP66</accession>
<evidence type="ECO:0000256" key="1">
    <source>
        <dbReference type="SAM" id="Phobius"/>
    </source>
</evidence>